<dbReference type="Pfam" id="PF25583">
    <property type="entry name" value="WCX"/>
    <property type="match status" value="1"/>
</dbReference>
<dbReference type="STRING" id="81857.IV38_GL000940"/>
<dbReference type="PANTHER" id="PTHR34580:SF1">
    <property type="entry name" value="PROTEIN PAFC"/>
    <property type="match status" value="1"/>
</dbReference>
<dbReference type="RefSeq" id="WP_057769094.1">
    <property type="nucleotide sequence ID" value="NZ_JQAT01000002.1"/>
</dbReference>
<comment type="caution">
    <text evidence="2">The sequence shown here is derived from an EMBL/GenBank/DDBJ whole genome shotgun (WGS) entry which is preliminary data.</text>
</comment>
<sequence length="318" mass="36596">MKRNSNDRIADLIGRLLAGQTVSKKGALDTYGISSRTFLRDMAYIKRAINEYRLGKIVNQQEKYYLFPQSDAADFDIALLISNILLGSRALTTNEMNAALKFVKLHLSPQMQRSLEQQLKIPYGSYTPLWHLKPLFSLLHEMAACIAHKQEIAFTYFDPMRPDEQTVHISHGQPVTLFFETYYFYVTMLSQNERRYQLYRLDQTGTILTKQNGKKIAYANHYSLQDHRQQTYLVNTGQLTTISFVYRKPVQAIHETFPNAQVLETYPNGNSLVKIRVKSDGALIWILGQGTDVQVISPPSIIQQLRTTLKKAYQQYSN</sequence>
<evidence type="ECO:0000313" key="5">
    <source>
        <dbReference type="Proteomes" id="UP000051751"/>
    </source>
</evidence>
<dbReference type="Proteomes" id="UP000051751">
    <property type="component" value="Unassembled WGS sequence"/>
</dbReference>
<evidence type="ECO:0000313" key="4">
    <source>
        <dbReference type="Proteomes" id="UP000051645"/>
    </source>
</evidence>
<proteinExistence type="predicted"/>
<organism evidence="2 5">
    <name type="scientific">Lactobacillus selangorensis</name>
    <dbReference type="NCBI Taxonomy" id="81857"/>
    <lineage>
        <taxon>Bacteria</taxon>
        <taxon>Bacillati</taxon>
        <taxon>Bacillota</taxon>
        <taxon>Bacilli</taxon>
        <taxon>Lactobacillales</taxon>
        <taxon>Lactobacillaceae</taxon>
        <taxon>Lactobacillus</taxon>
    </lineage>
</organism>
<dbReference type="EMBL" id="JQAT01000002">
    <property type="protein sequence ID" value="KRN28735.1"/>
    <property type="molecule type" value="Genomic_DNA"/>
</dbReference>
<dbReference type="AlphaFoldDB" id="A0A0R2FJ94"/>
<dbReference type="InterPro" id="IPR057727">
    <property type="entry name" value="WCX_dom"/>
</dbReference>
<name>A0A0R2FJ94_9LACO</name>
<dbReference type="PATRIC" id="fig|81857.3.peg.945"/>
<evidence type="ECO:0000313" key="2">
    <source>
        <dbReference type="EMBL" id="KRN28735.1"/>
    </source>
</evidence>
<feature type="domain" description="WCX" evidence="1">
    <location>
        <begin position="250"/>
        <end position="312"/>
    </location>
</feature>
<dbReference type="OrthoDB" id="2306002at2"/>
<dbReference type="EMBL" id="JQAZ01000002">
    <property type="protein sequence ID" value="KRN32855.1"/>
    <property type="molecule type" value="Genomic_DNA"/>
</dbReference>
<gene>
    <name evidence="2" type="ORF">IV38_GL000940</name>
    <name evidence="3" type="ORF">IV40_GL000913</name>
</gene>
<evidence type="ECO:0000313" key="3">
    <source>
        <dbReference type="EMBL" id="KRN32855.1"/>
    </source>
</evidence>
<dbReference type="Proteomes" id="UP000051645">
    <property type="component" value="Unassembled WGS sequence"/>
</dbReference>
<evidence type="ECO:0000259" key="1">
    <source>
        <dbReference type="Pfam" id="PF25583"/>
    </source>
</evidence>
<keyword evidence="4" id="KW-1185">Reference proteome</keyword>
<dbReference type="PANTHER" id="PTHR34580">
    <property type="match status" value="1"/>
</dbReference>
<accession>A0A0R2FJ94</accession>
<reference evidence="4 5" key="1">
    <citation type="journal article" date="2015" name="Genome Announc.">
        <title>Expanding the biotechnology potential of lactobacilli through comparative genomics of 213 strains and associated genera.</title>
        <authorList>
            <person name="Sun Z."/>
            <person name="Harris H.M."/>
            <person name="McCann A."/>
            <person name="Guo C."/>
            <person name="Argimon S."/>
            <person name="Zhang W."/>
            <person name="Yang X."/>
            <person name="Jeffery I.B."/>
            <person name="Cooney J.C."/>
            <person name="Kagawa T.F."/>
            <person name="Liu W."/>
            <person name="Song Y."/>
            <person name="Salvetti E."/>
            <person name="Wrobel A."/>
            <person name="Rasinkangas P."/>
            <person name="Parkhill J."/>
            <person name="Rea M.C."/>
            <person name="O'Sullivan O."/>
            <person name="Ritari J."/>
            <person name="Douillard F.P."/>
            <person name="Paul Ross R."/>
            <person name="Yang R."/>
            <person name="Briner A.E."/>
            <person name="Felis G.E."/>
            <person name="de Vos W.M."/>
            <person name="Barrangou R."/>
            <person name="Klaenhammer T.R."/>
            <person name="Caufield P.W."/>
            <person name="Cui Y."/>
            <person name="Zhang H."/>
            <person name="O'Toole P.W."/>
        </authorList>
    </citation>
    <scope>NUCLEOTIDE SEQUENCE [LARGE SCALE GENOMIC DNA]</scope>
    <source>
        <strain evidence="2 5">ATCC BAA-66</strain>
        <strain evidence="3 4">DSM 13344</strain>
    </source>
</reference>
<protein>
    <submittedName>
        <fullName evidence="2">Transcriptional regulator</fullName>
    </submittedName>
</protein>
<dbReference type="InterPro" id="IPR051534">
    <property type="entry name" value="CBASS_pafABC_assoc_protein"/>
</dbReference>